<organism evidence="1 2">
    <name type="scientific">Roridomyces roridus</name>
    <dbReference type="NCBI Taxonomy" id="1738132"/>
    <lineage>
        <taxon>Eukaryota</taxon>
        <taxon>Fungi</taxon>
        <taxon>Dikarya</taxon>
        <taxon>Basidiomycota</taxon>
        <taxon>Agaricomycotina</taxon>
        <taxon>Agaricomycetes</taxon>
        <taxon>Agaricomycetidae</taxon>
        <taxon>Agaricales</taxon>
        <taxon>Marasmiineae</taxon>
        <taxon>Mycenaceae</taxon>
        <taxon>Roridomyces</taxon>
    </lineage>
</organism>
<reference evidence="1" key="1">
    <citation type="submission" date="2023-03" db="EMBL/GenBank/DDBJ databases">
        <title>Massive genome expansion in bonnet fungi (Mycena s.s.) driven by repeated elements and novel gene families across ecological guilds.</title>
        <authorList>
            <consortium name="Lawrence Berkeley National Laboratory"/>
            <person name="Harder C.B."/>
            <person name="Miyauchi S."/>
            <person name="Viragh M."/>
            <person name="Kuo A."/>
            <person name="Thoen E."/>
            <person name="Andreopoulos B."/>
            <person name="Lu D."/>
            <person name="Skrede I."/>
            <person name="Drula E."/>
            <person name="Henrissat B."/>
            <person name="Morin E."/>
            <person name="Kohler A."/>
            <person name="Barry K."/>
            <person name="LaButti K."/>
            <person name="Morin E."/>
            <person name="Salamov A."/>
            <person name="Lipzen A."/>
            <person name="Mereny Z."/>
            <person name="Hegedus B."/>
            <person name="Baldrian P."/>
            <person name="Stursova M."/>
            <person name="Weitz H."/>
            <person name="Taylor A."/>
            <person name="Grigoriev I.V."/>
            <person name="Nagy L.G."/>
            <person name="Martin F."/>
            <person name="Kauserud H."/>
        </authorList>
    </citation>
    <scope>NUCLEOTIDE SEQUENCE</scope>
    <source>
        <strain evidence="1">9284</strain>
    </source>
</reference>
<sequence>MCQRIAQGTRWARCGHFQRHFIRGIVDCASYRCSNSVKHPDSCIRPNCHCIRDWSAEIQEDIDTADDYCWACRSARERAAGRS</sequence>
<dbReference type="Proteomes" id="UP001221142">
    <property type="component" value="Unassembled WGS sequence"/>
</dbReference>
<comment type="caution">
    <text evidence="1">The sequence shown here is derived from an EMBL/GenBank/DDBJ whole genome shotgun (WGS) entry which is preliminary data.</text>
</comment>
<name>A0AAD7BB34_9AGAR</name>
<dbReference type="EMBL" id="JARKIF010000023">
    <property type="protein sequence ID" value="KAJ7616040.1"/>
    <property type="molecule type" value="Genomic_DNA"/>
</dbReference>
<evidence type="ECO:0000313" key="1">
    <source>
        <dbReference type="EMBL" id="KAJ7616040.1"/>
    </source>
</evidence>
<proteinExistence type="predicted"/>
<gene>
    <name evidence="1" type="ORF">FB45DRAFT_935153</name>
</gene>
<protein>
    <submittedName>
        <fullName evidence="1">Uncharacterized protein</fullName>
    </submittedName>
</protein>
<accession>A0AAD7BB34</accession>
<dbReference type="AlphaFoldDB" id="A0AAD7BB34"/>
<keyword evidence="2" id="KW-1185">Reference proteome</keyword>
<evidence type="ECO:0000313" key="2">
    <source>
        <dbReference type="Proteomes" id="UP001221142"/>
    </source>
</evidence>